<dbReference type="KEGG" id="spu:100888248"/>
<dbReference type="Gene3D" id="3.10.100.10">
    <property type="entry name" value="Mannose-Binding Protein A, subunit A"/>
    <property type="match status" value="1"/>
</dbReference>
<dbReference type="OrthoDB" id="7726766at2759"/>
<name>A0A7M7GJH3_STRPU</name>
<sequence length="152" mass="17382">MSSFTDVVLFYFTIPVCPVGWVYGHTKCFLIVNPPTNVDWKTTRDYCNGLEAVTTGNGETVEPSLLFIENVEEYDLLKPHVSEPRFWINCNFIKTWMCYTDRAGTTSDYRNWRPNRPVTGNKCVVMWTSNGQMNDRSCSNADPTTTVCQAKL</sequence>
<dbReference type="SUPFAM" id="SSF56436">
    <property type="entry name" value="C-type lectin-like"/>
    <property type="match status" value="1"/>
</dbReference>
<keyword evidence="3" id="KW-1185">Reference proteome</keyword>
<dbReference type="PROSITE" id="PS50041">
    <property type="entry name" value="C_TYPE_LECTIN_2"/>
    <property type="match status" value="1"/>
</dbReference>
<organism evidence="2 3">
    <name type="scientific">Strongylocentrotus purpuratus</name>
    <name type="common">Purple sea urchin</name>
    <dbReference type="NCBI Taxonomy" id="7668"/>
    <lineage>
        <taxon>Eukaryota</taxon>
        <taxon>Metazoa</taxon>
        <taxon>Echinodermata</taxon>
        <taxon>Eleutherozoa</taxon>
        <taxon>Echinozoa</taxon>
        <taxon>Echinoidea</taxon>
        <taxon>Euechinoidea</taxon>
        <taxon>Echinacea</taxon>
        <taxon>Camarodonta</taxon>
        <taxon>Echinidea</taxon>
        <taxon>Strongylocentrotidae</taxon>
        <taxon>Strongylocentrotus</taxon>
    </lineage>
</organism>
<protein>
    <recommendedName>
        <fullName evidence="1">C-type lectin domain-containing protein</fullName>
    </recommendedName>
</protein>
<proteinExistence type="predicted"/>
<dbReference type="GeneID" id="100888248"/>
<dbReference type="SMART" id="SM00034">
    <property type="entry name" value="CLECT"/>
    <property type="match status" value="1"/>
</dbReference>
<dbReference type="InterPro" id="IPR001304">
    <property type="entry name" value="C-type_lectin-like"/>
</dbReference>
<dbReference type="InterPro" id="IPR016187">
    <property type="entry name" value="CTDL_fold"/>
</dbReference>
<dbReference type="Pfam" id="PF00059">
    <property type="entry name" value="Lectin_C"/>
    <property type="match status" value="1"/>
</dbReference>
<feature type="domain" description="C-type lectin" evidence="1">
    <location>
        <begin position="24"/>
        <end position="139"/>
    </location>
</feature>
<evidence type="ECO:0000313" key="2">
    <source>
        <dbReference type="EnsemblMetazoa" id="XP_003730695"/>
    </source>
</evidence>
<dbReference type="InParanoid" id="A0A7M7GJH3"/>
<dbReference type="CDD" id="cd00037">
    <property type="entry name" value="CLECT"/>
    <property type="match status" value="1"/>
</dbReference>
<reference evidence="3" key="1">
    <citation type="submission" date="2015-02" db="EMBL/GenBank/DDBJ databases">
        <title>Genome sequencing for Strongylocentrotus purpuratus.</title>
        <authorList>
            <person name="Murali S."/>
            <person name="Liu Y."/>
            <person name="Vee V."/>
            <person name="English A."/>
            <person name="Wang M."/>
            <person name="Skinner E."/>
            <person name="Han Y."/>
            <person name="Muzny D.M."/>
            <person name="Worley K.C."/>
            <person name="Gibbs R.A."/>
        </authorList>
    </citation>
    <scope>NUCLEOTIDE SEQUENCE</scope>
</reference>
<evidence type="ECO:0000259" key="1">
    <source>
        <dbReference type="PROSITE" id="PS50041"/>
    </source>
</evidence>
<dbReference type="EnsemblMetazoa" id="XM_003730647">
    <property type="protein sequence ID" value="XP_003730695"/>
    <property type="gene ID" value="LOC100888248"/>
</dbReference>
<dbReference type="AlphaFoldDB" id="A0A7M7GJH3"/>
<dbReference type="Proteomes" id="UP000007110">
    <property type="component" value="Unassembled WGS sequence"/>
</dbReference>
<dbReference type="InterPro" id="IPR016186">
    <property type="entry name" value="C-type_lectin-like/link_sf"/>
</dbReference>
<dbReference type="RefSeq" id="XP_003730695.2">
    <property type="nucleotide sequence ID" value="XM_003730647.2"/>
</dbReference>
<accession>A0A7M7GJH3</accession>
<evidence type="ECO:0000313" key="3">
    <source>
        <dbReference type="Proteomes" id="UP000007110"/>
    </source>
</evidence>
<reference evidence="2" key="2">
    <citation type="submission" date="2021-01" db="UniProtKB">
        <authorList>
            <consortium name="EnsemblMetazoa"/>
        </authorList>
    </citation>
    <scope>IDENTIFICATION</scope>
</reference>